<feature type="domain" description="FDX-ACB" evidence="21">
    <location>
        <begin position="608"/>
        <end position="701"/>
    </location>
</feature>
<sequence>IKKSKMRSEISMGMICGLQEIGFPDSVVPKEFADGIYVLPSDAVPGESVFPYLGMDESIIDVDITPNRGDMLSMRGVAHEVAAIYNRDVKLSHPEFKESNTEKISNLLTLKAADQESVAPYKVRVVQNVKVQPSPMWLQKRLWNAGIRPVNNVVDATNYVLLDYGQPMHAYDYDKLPNHEIEVRKADKHEKITTLDDEERNLQSNDLVIASGNQPIALAGIMGGKATEVSENSTNIVLEAAVFNSSLIRKTARRENLHSEASQRFERGINISTVQEALDSAASLIAELGNGEIVSGTLTLNEVQPEDTIVEIDTHRINQVLGTDLSDEEVISIFERLGFDVEKDETGTLSVAVPPRRWDISIQADLIEEIARIYGYDNIPTTLPTMELTEGKYTKAQKIIRDARSILETAGLSQAISYGLTTEVKAKRFMLDEAEMTQLDFPMSSDHTTLRMNLISGLLDDIAYNQARKVNDIALYEQGRVFLGHEGQERPDDVEHIAGALSGLFHTATWHDGKQKVDFYLTKGIVEYLLHTLGITSSIRYEATAEYEELHPGRTAKIYVNDQLIGLIGEVHPSLAKELKIQPTYVFEIDLQKVIDMPKNQEIYTPVSKYPEVTRDIALLVPNEITNEQILNSILTNGGKYLVDVRLFDLYQGDNIDEGFKSLAYTLVYRNNDGTLNDEEINKAYEKVVNKLQEELEVTVR</sequence>
<dbReference type="GO" id="GO:0000049">
    <property type="term" value="F:tRNA binding"/>
    <property type="evidence" value="ECO:0007669"/>
    <property type="project" value="UniProtKB-UniRule"/>
</dbReference>
<keyword evidence="11" id="KW-0547">Nucleotide-binding</keyword>
<evidence type="ECO:0000256" key="17">
    <source>
        <dbReference type="ARBA" id="ARBA00033189"/>
    </source>
</evidence>
<dbReference type="InterPro" id="IPR005147">
    <property type="entry name" value="tRNA_synthase_B5-dom"/>
</dbReference>
<feature type="domain" description="TRNA-binding" evidence="20">
    <location>
        <begin position="1"/>
        <end position="50"/>
    </location>
</feature>
<dbReference type="EC" id="6.1.1.20" evidence="5"/>
<dbReference type="InterPro" id="IPR045060">
    <property type="entry name" value="Phe-tRNA-ligase_IIc_bsu"/>
</dbReference>
<dbReference type="PANTHER" id="PTHR10947">
    <property type="entry name" value="PHENYLALANYL-TRNA SYNTHETASE BETA CHAIN AND LEUCINE-RICH REPEAT-CONTAINING PROTEIN 47"/>
    <property type="match status" value="1"/>
</dbReference>
<dbReference type="GO" id="GO:0005524">
    <property type="term" value="F:ATP binding"/>
    <property type="evidence" value="ECO:0007669"/>
    <property type="project" value="UniProtKB-KW"/>
</dbReference>
<evidence type="ECO:0000256" key="11">
    <source>
        <dbReference type="ARBA" id="ARBA00022741"/>
    </source>
</evidence>
<feature type="domain" description="B5" evidence="22">
    <location>
        <begin position="305"/>
        <end position="381"/>
    </location>
</feature>
<evidence type="ECO:0000256" key="13">
    <source>
        <dbReference type="ARBA" id="ARBA00022842"/>
    </source>
</evidence>
<evidence type="ECO:0000256" key="19">
    <source>
        <dbReference type="PROSITE-ProRule" id="PRU00209"/>
    </source>
</evidence>
<dbReference type="GO" id="GO:0000287">
    <property type="term" value="F:magnesium ion binding"/>
    <property type="evidence" value="ECO:0007669"/>
    <property type="project" value="InterPro"/>
</dbReference>
<evidence type="ECO:0000313" key="24">
    <source>
        <dbReference type="Proteomes" id="UP000823963"/>
    </source>
</evidence>
<dbReference type="GO" id="GO:0140096">
    <property type="term" value="F:catalytic activity, acting on a protein"/>
    <property type="evidence" value="ECO:0007669"/>
    <property type="project" value="UniProtKB-ARBA"/>
</dbReference>
<evidence type="ECO:0000256" key="18">
    <source>
        <dbReference type="ARBA" id="ARBA00049255"/>
    </source>
</evidence>
<dbReference type="GO" id="GO:0004826">
    <property type="term" value="F:phenylalanine-tRNA ligase activity"/>
    <property type="evidence" value="ECO:0007669"/>
    <property type="project" value="UniProtKB-EC"/>
</dbReference>
<dbReference type="PANTHER" id="PTHR10947:SF0">
    <property type="entry name" value="PHENYLALANINE--TRNA LIGASE BETA SUBUNIT"/>
    <property type="match status" value="1"/>
</dbReference>
<dbReference type="GO" id="GO:0009328">
    <property type="term" value="C:phenylalanine-tRNA ligase complex"/>
    <property type="evidence" value="ECO:0007669"/>
    <property type="project" value="TreeGrafter"/>
</dbReference>
<dbReference type="Pfam" id="PF03147">
    <property type="entry name" value="FDX-ACB"/>
    <property type="match status" value="1"/>
</dbReference>
<dbReference type="SMART" id="SM00874">
    <property type="entry name" value="B5"/>
    <property type="match status" value="1"/>
</dbReference>
<dbReference type="Pfam" id="PF03483">
    <property type="entry name" value="B3_4"/>
    <property type="match status" value="1"/>
</dbReference>
<dbReference type="Pfam" id="PF03484">
    <property type="entry name" value="B5"/>
    <property type="match status" value="1"/>
</dbReference>
<reference evidence="23" key="1">
    <citation type="journal article" date="2021" name="PeerJ">
        <title>Extensive microbial diversity within the chicken gut microbiome revealed by metagenomics and culture.</title>
        <authorList>
            <person name="Gilroy R."/>
            <person name="Ravi A."/>
            <person name="Getino M."/>
            <person name="Pursley I."/>
            <person name="Horton D.L."/>
            <person name="Alikhan N.F."/>
            <person name="Baker D."/>
            <person name="Gharbi K."/>
            <person name="Hall N."/>
            <person name="Watson M."/>
            <person name="Adriaenssens E.M."/>
            <person name="Foster-Nyarko E."/>
            <person name="Jarju S."/>
            <person name="Secka A."/>
            <person name="Antonio M."/>
            <person name="Oren A."/>
            <person name="Chaudhuri R.R."/>
            <person name="La Ragione R."/>
            <person name="Hildebrand F."/>
            <person name="Pallen M.J."/>
        </authorList>
    </citation>
    <scope>NUCLEOTIDE SEQUENCE</scope>
    <source>
        <strain evidence="23">6627</strain>
    </source>
</reference>
<accession>A0A9D1UWD7</accession>
<keyword evidence="15" id="KW-0648">Protein biosynthesis</keyword>
<comment type="similarity">
    <text evidence="3">Belongs to the phenylalanyl-tRNA synthetase beta subunit family. Type 1 subfamily.</text>
</comment>
<keyword evidence="7" id="KW-0963">Cytoplasm</keyword>
<evidence type="ECO:0000256" key="3">
    <source>
        <dbReference type="ARBA" id="ARBA00008653"/>
    </source>
</evidence>
<dbReference type="FunFam" id="3.30.56.10:FF:000002">
    <property type="entry name" value="Phenylalanine--tRNA ligase beta subunit"/>
    <property type="match status" value="1"/>
</dbReference>
<comment type="subunit">
    <text evidence="4">Tetramer of two alpha and two beta subunits.</text>
</comment>
<dbReference type="HAMAP" id="MF_00283">
    <property type="entry name" value="Phe_tRNA_synth_beta1"/>
    <property type="match status" value="1"/>
</dbReference>
<dbReference type="InterPro" id="IPR036690">
    <property type="entry name" value="Fdx_antiC-bd_sf"/>
</dbReference>
<comment type="cofactor">
    <cofactor evidence="1">
        <name>Mg(2+)</name>
        <dbReference type="ChEBI" id="CHEBI:18420"/>
    </cofactor>
</comment>
<dbReference type="Pfam" id="PF17759">
    <property type="entry name" value="tRNA_synthFbeta"/>
    <property type="match status" value="1"/>
</dbReference>
<dbReference type="SUPFAM" id="SSF46955">
    <property type="entry name" value="Putative DNA-binding domain"/>
    <property type="match status" value="1"/>
</dbReference>
<dbReference type="Gene3D" id="3.30.930.10">
    <property type="entry name" value="Bira Bifunctional Protein, Domain 2"/>
    <property type="match status" value="1"/>
</dbReference>
<evidence type="ECO:0000256" key="16">
    <source>
        <dbReference type="ARBA" id="ARBA00023146"/>
    </source>
</evidence>
<reference evidence="23" key="2">
    <citation type="submission" date="2021-04" db="EMBL/GenBank/DDBJ databases">
        <authorList>
            <person name="Gilroy R."/>
        </authorList>
    </citation>
    <scope>NUCLEOTIDE SEQUENCE</scope>
    <source>
        <strain evidence="23">6627</strain>
    </source>
</reference>
<dbReference type="Proteomes" id="UP000823963">
    <property type="component" value="Unassembled WGS sequence"/>
</dbReference>
<name>A0A9D1UWD7_9LACO</name>
<dbReference type="EMBL" id="DXFP01000016">
    <property type="protein sequence ID" value="HIX01562.1"/>
    <property type="molecule type" value="Genomic_DNA"/>
</dbReference>
<gene>
    <name evidence="23" type="primary">pheT</name>
    <name evidence="23" type="ORF">H9861_02285</name>
</gene>
<keyword evidence="13" id="KW-0460">Magnesium</keyword>
<feature type="non-terminal residue" evidence="23">
    <location>
        <position position="1"/>
    </location>
</feature>
<evidence type="ECO:0000256" key="14">
    <source>
        <dbReference type="ARBA" id="ARBA00022884"/>
    </source>
</evidence>
<keyword evidence="16" id="KW-0030">Aminoacyl-tRNA synthetase</keyword>
<evidence type="ECO:0000256" key="12">
    <source>
        <dbReference type="ARBA" id="ARBA00022840"/>
    </source>
</evidence>
<dbReference type="SUPFAM" id="SSF56037">
    <property type="entry name" value="PheT/TilS domain"/>
    <property type="match status" value="1"/>
</dbReference>
<evidence type="ECO:0000256" key="10">
    <source>
        <dbReference type="ARBA" id="ARBA00022723"/>
    </source>
</evidence>
<evidence type="ECO:0000256" key="7">
    <source>
        <dbReference type="ARBA" id="ARBA00022490"/>
    </source>
</evidence>
<dbReference type="PROSITE" id="PS51447">
    <property type="entry name" value="FDX_ACB"/>
    <property type="match status" value="1"/>
</dbReference>
<dbReference type="SMART" id="SM00873">
    <property type="entry name" value="B3_4"/>
    <property type="match status" value="1"/>
</dbReference>
<dbReference type="SUPFAM" id="SSF50249">
    <property type="entry name" value="Nucleic acid-binding proteins"/>
    <property type="match status" value="1"/>
</dbReference>
<dbReference type="SUPFAM" id="SSF55681">
    <property type="entry name" value="Class II aaRS and biotin synthetases"/>
    <property type="match status" value="1"/>
</dbReference>
<evidence type="ECO:0000256" key="2">
    <source>
        <dbReference type="ARBA" id="ARBA00004496"/>
    </source>
</evidence>
<organism evidence="23 24">
    <name type="scientific">Candidatus Ligilactobacillus excrementigallinarum</name>
    <dbReference type="NCBI Taxonomy" id="2838641"/>
    <lineage>
        <taxon>Bacteria</taxon>
        <taxon>Bacillati</taxon>
        <taxon>Bacillota</taxon>
        <taxon>Bacilli</taxon>
        <taxon>Lactobacillales</taxon>
        <taxon>Lactobacillaceae</taxon>
        <taxon>Ligilactobacillus</taxon>
    </lineage>
</organism>
<evidence type="ECO:0000256" key="4">
    <source>
        <dbReference type="ARBA" id="ARBA00011209"/>
    </source>
</evidence>
<keyword evidence="10" id="KW-0479">Metal-binding</keyword>
<dbReference type="InterPro" id="IPR002547">
    <property type="entry name" value="tRNA-bd_dom"/>
</dbReference>
<evidence type="ECO:0000256" key="6">
    <source>
        <dbReference type="ARBA" id="ARBA00017032"/>
    </source>
</evidence>
<dbReference type="InterPro" id="IPR009061">
    <property type="entry name" value="DNA-bd_dom_put_sf"/>
</dbReference>
<dbReference type="InterPro" id="IPR012340">
    <property type="entry name" value="NA-bd_OB-fold"/>
</dbReference>
<dbReference type="NCBIfam" id="TIGR00472">
    <property type="entry name" value="pheT_bact"/>
    <property type="match status" value="1"/>
</dbReference>
<evidence type="ECO:0000256" key="5">
    <source>
        <dbReference type="ARBA" id="ARBA00012814"/>
    </source>
</evidence>
<dbReference type="SUPFAM" id="SSF54991">
    <property type="entry name" value="Anticodon-binding domain of PheRS"/>
    <property type="match status" value="1"/>
</dbReference>
<dbReference type="PROSITE" id="PS50886">
    <property type="entry name" value="TRBD"/>
    <property type="match status" value="1"/>
</dbReference>
<evidence type="ECO:0000259" key="21">
    <source>
        <dbReference type="PROSITE" id="PS51447"/>
    </source>
</evidence>
<dbReference type="InterPro" id="IPR045864">
    <property type="entry name" value="aa-tRNA-synth_II/BPL/LPL"/>
</dbReference>
<evidence type="ECO:0000256" key="1">
    <source>
        <dbReference type="ARBA" id="ARBA00001946"/>
    </source>
</evidence>
<dbReference type="InterPro" id="IPR004532">
    <property type="entry name" value="Phe-tRNA-ligase_IIc_bsu_bact"/>
</dbReference>
<dbReference type="SMART" id="SM00896">
    <property type="entry name" value="FDX-ACB"/>
    <property type="match status" value="1"/>
</dbReference>
<dbReference type="FunFam" id="3.30.930.10:FF:000022">
    <property type="entry name" value="Phenylalanine--tRNA ligase beta subunit"/>
    <property type="match status" value="1"/>
</dbReference>
<evidence type="ECO:0000256" key="8">
    <source>
        <dbReference type="ARBA" id="ARBA00022555"/>
    </source>
</evidence>
<protein>
    <recommendedName>
        <fullName evidence="6">Phenylalanine--tRNA ligase beta subunit</fullName>
        <ecNumber evidence="5">6.1.1.20</ecNumber>
    </recommendedName>
    <alternativeName>
        <fullName evidence="17">Phenylalanyl-tRNA synthetase beta subunit</fullName>
    </alternativeName>
</protein>
<dbReference type="AlphaFoldDB" id="A0A9D1UWD7"/>
<dbReference type="CDD" id="cd00769">
    <property type="entry name" value="PheRS_beta_core"/>
    <property type="match status" value="1"/>
</dbReference>
<comment type="caution">
    <text evidence="23">The sequence shown here is derived from an EMBL/GenBank/DDBJ whole genome shotgun (WGS) entry which is preliminary data.</text>
</comment>
<comment type="subcellular location">
    <subcellularLocation>
        <location evidence="2">Cytoplasm</location>
    </subcellularLocation>
</comment>
<evidence type="ECO:0000256" key="9">
    <source>
        <dbReference type="ARBA" id="ARBA00022598"/>
    </source>
</evidence>
<keyword evidence="8 19" id="KW-0820">tRNA-binding</keyword>
<dbReference type="FunFam" id="3.30.70.380:FF:000001">
    <property type="entry name" value="Phenylalanine--tRNA ligase beta subunit"/>
    <property type="match status" value="1"/>
</dbReference>
<dbReference type="Gene3D" id="3.50.40.10">
    <property type="entry name" value="Phenylalanyl-trna Synthetase, Chain B, domain 3"/>
    <property type="match status" value="1"/>
</dbReference>
<dbReference type="InterPro" id="IPR005146">
    <property type="entry name" value="B3/B4_tRNA-bd"/>
</dbReference>
<evidence type="ECO:0000313" key="23">
    <source>
        <dbReference type="EMBL" id="HIX01562.1"/>
    </source>
</evidence>
<dbReference type="InterPro" id="IPR005121">
    <property type="entry name" value="Fdx_antiC-bd"/>
</dbReference>
<dbReference type="GO" id="GO:0006432">
    <property type="term" value="P:phenylalanyl-tRNA aminoacylation"/>
    <property type="evidence" value="ECO:0007669"/>
    <property type="project" value="InterPro"/>
</dbReference>
<dbReference type="InterPro" id="IPR020825">
    <property type="entry name" value="Phe-tRNA_synthase-like_B3/B4"/>
</dbReference>
<keyword evidence="9 23" id="KW-0436">Ligase</keyword>
<evidence type="ECO:0000259" key="22">
    <source>
        <dbReference type="PROSITE" id="PS51483"/>
    </source>
</evidence>
<evidence type="ECO:0000256" key="15">
    <source>
        <dbReference type="ARBA" id="ARBA00022917"/>
    </source>
</evidence>
<dbReference type="InterPro" id="IPR041616">
    <property type="entry name" value="PheRS_beta_core"/>
</dbReference>
<evidence type="ECO:0000259" key="20">
    <source>
        <dbReference type="PROSITE" id="PS50886"/>
    </source>
</evidence>
<keyword evidence="12" id="KW-0067">ATP-binding</keyword>
<dbReference type="FunFam" id="3.50.40.10:FF:000001">
    <property type="entry name" value="Phenylalanine--tRNA ligase beta subunit"/>
    <property type="match status" value="1"/>
</dbReference>
<dbReference type="Gene3D" id="3.30.70.380">
    <property type="entry name" value="Ferrodoxin-fold anticodon-binding domain"/>
    <property type="match status" value="1"/>
</dbReference>
<comment type="catalytic activity">
    <reaction evidence="18">
        <text>tRNA(Phe) + L-phenylalanine + ATP = L-phenylalanyl-tRNA(Phe) + AMP + diphosphate + H(+)</text>
        <dbReference type="Rhea" id="RHEA:19413"/>
        <dbReference type="Rhea" id="RHEA-COMP:9668"/>
        <dbReference type="Rhea" id="RHEA-COMP:9699"/>
        <dbReference type="ChEBI" id="CHEBI:15378"/>
        <dbReference type="ChEBI" id="CHEBI:30616"/>
        <dbReference type="ChEBI" id="CHEBI:33019"/>
        <dbReference type="ChEBI" id="CHEBI:58095"/>
        <dbReference type="ChEBI" id="CHEBI:78442"/>
        <dbReference type="ChEBI" id="CHEBI:78531"/>
        <dbReference type="ChEBI" id="CHEBI:456215"/>
        <dbReference type="EC" id="6.1.1.20"/>
    </reaction>
</comment>
<proteinExistence type="inferred from homology"/>
<dbReference type="PROSITE" id="PS51483">
    <property type="entry name" value="B5"/>
    <property type="match status" value="1"/>
</dbReference>
<dbReference type="Gene3D" id="2.40.50.140">
    <property type="entry name" value="Nucleic acid-binding proteins"/>
    <property type="match status" value="1"/>
</dbReference>
<keyword evidence="14 19" id="KW-0694">RNA-binding</keyword>
<dbReference type="Gene3D" id="3.30.56.10">
    <property type="match status" value="2"/>
</dbReference>
<dbReference type="GO" id="GO:0016740">
    <property type="term" value="F:transferase activity"/>
    <property type="evidence" value="ECO:0007669"/>
    <property type="project" value="UniProtKB-ARBA"/>
</dbReference>